<evidence type="ECO:0000313" key="2">
    <source>
        <dbReference type="EMBL" id="QJD87511.1"/>
    </source>
</evidence>
<reference evidence="2 3" key="1">
    <citation type="submission" date="2020-04" db="EMBL/GenBank/DDBJ databases">
        <title>Genome sequencing of novel species.</title>
        <authorList>
            <person name="Heo J."/>
            <person name="Kim S.-J."/>
            <person name="Kim J.-S."/>
            <person name="Hong S.-B."/>
            <person name="Kwon S.-W."/>
        </authorList>
    </citation>
    <scope>NUCLEOTIDE SEQUENCE [LARGE SCALE GENOMIC DNA]</scope>
    <source>
        <strain evidence="2 3">MFER-1</strain>
    </source>
</reference>
<name>A0A7Z2VQW0_9BACL</name>
<dbReference type="EMBL" id="CP051680">
    <property type="protein sequence ID" value="QJD87511.1"/>
    <property type="molecule type" value="Genomic_DNA"/>
</dbReference>
<organism evidence="2 3">
    <name type="scientific">Cohnella herbarum</name>
    <dbReference type="NCBI Taxonomy" id="2728023"/>
    <lineage>
        <taxon>Bacteria</taxon>
        <taxon>Bacillati</taxon>
        <taxon>Bacillota</taxon>
        <taxon>Bacilli</taxon>
        <taxon>Bacillales</taxon>
        <taxon>Paenibacillaceae</taxon>
        <taxon>Cohnella</taxon>
    </lineage>
</organism>
<accession>A0A7Z2VQW0</accession>
<evidence type="ECO:0000259" key="1">
    <source>
        <dbReference type="PROSITE" id="PS51186"/>
    </source>
</evidence>
<protein>
    <submittedName>
        <fullName evidence="2">GNAT family N-acetyltransferase</fullName>
    </submittedName>
</protein>
<evidence type="ECO:0000313" key="3">
    <source>
        <dbReference type="Proteomes" id="UP000502248"/>
    </source>
</evidence>
<dbReference type="AlphaFoldDB" id="A0A7Z2VQW0"/>
<keyword evidence="3" id="KW-1185">Reference proteome</keyword>
<proteinExistence type="predicted"/>
<dbReference type="Proteomes" id="UP000502248">
    <property type="component" value="Chromosome"/>
</dbReference>
<dbReference type="KEGG" id="cheb:HH215_32925"/>
<dbReference type="InterPro" id="IPR016181">
    <property type="entry name" value="Acyl_CoA_acyltransferase"/>
</dbReference>
<dbReference type="InterPro" id="IPR000182">
    <property type="entry name" value="GNAT_dom"/>
</dbReference>
<dbReference type="GO" id="GO:0016747">
    <property type="term" value="F:acyltransferase activity, transferring groups other than amino-acyl groups"/>
    <property type="evidence" value="ECO:0007669"/>
    <property type="project" value="InterPro"/>
</dbReference>
<feature type="domain" description="N-acetyltransferase" evidence="1">
    <location>
        <begin position="1"/>
        <end position="147"/>
    </location>
</feature>
<dbReference type="SUPFAM" id="SSF55729">
    <property type="entry name" value="Acyl-CoA N-acyltransferases (Nat)"/>
    <property type="match status" value="1"/>
</dbReference>
<dbReference type="RefSeq" id="WP_169283754.1">
    <property type="nucleotide sequence ID" value="NZ_CP051680.1"/>
</dbReference>
<keyword evidence="2" id="KW-0808">Transferase</keyword>
<dbReference type="CDD" id="cd04301">
    <property type="entry name" value="NAT_SF"/>
    <property type="match status" value="1"/>
</dbReference>
<sequence>MIRWRQPRDDKGIVELVRTQLIPISPWQHPRGNRLHYEITRRIRKGATLVVAQSAKSSPIGFLHLEFRSKALFIDLLAVDSRYQSKQWGTALMLRAEQYALKKGYIVSHVFVDEDNVRAIRFYQKLGYYPLRALQALKVIELAKHLA</sequence>
<dbReference type="Pfam" id="PF00583">
    <property type="entry name" value="Acetyltransf_1"/>
    <property type="match status" value="1"/>
</dbReference>
<dbReference type="Gene3D" id="3.40.630.30">
    <property type="match status" value="1"/>
</dbReference>
<gene>
    <name evidence="2" type="ORF">HH215_32925</name>
</gene>
<dbReference type="PROSITE" id="PS51186">
    <property type="entry name" value="GNAT"/>
    <property type="match status" value="1"/>
</dbReference>